<keyword evidence="2" id="KW-0472">Membrane</keyword>
<dbReference type="AlphaFoldDB" id="A0A1M7QRE6"/>
<dbReference type="Pfam" id="PF00905">
    <property type="entry name" value="Transpeptidase"/>
    <property type="match status" value="1"/>
</dbReference>
<reference evidence="5 6" key="1">
    <citation type="submission" date="2016-11" db="EMBL/GenBank/DDBJ databases">
        <authorList>
            <person name="Jaros S."/>
            <person name="Januszkiewicz K."/>
            <person name="Wedrychowicz H."/>
        </authorList>
    </citation>
    <scope>NUCLEOTIDE SEQUENCE [LARGE SCALE GENOMIC DNA]</scope>
    <source>
        <strain evidence="5 6">CGMCC 1.10681</strain>
    </source>
</reference>
<feature type="transmembrane region" description="Helical" evidence="2">
    <location>
        <begin position="319"/>
        <end position="339"/>
    </location>
</feature>
<sequence length="590" mass="68738">MSAIQLAICLFLSSFLVIIILLFRKIFKHHLSSGWQYNLWFMLLIGLTLPFLPTALVDIGSPITWSENPNNLPSSPSNSTENFITEGEGDWVRDFSVSVSRIDLTFLNSVLNILWGSGVLVMLILTIHSWMNLQRIKKSINFIENQVVQTLFQNCKYRLRISKKVMLVESPLIKSPVTFGIFKIYIVLPRNAEIWLSRDELTYIFLHELHHFKYKDIATNHIVNLFQILYWYNPLIWVAFREMRLDREIACDSAVLKMLNHKHYSAYGNTILTFANKSFFENRFSTANHLVSSRKQLRNRIEKIANYSTESRLLKWKSIIIFVLLIGIVISQIPIVSAMSDREDRIHFDHPQTIEEDLSNYFHGYDASFVLYDLRKAQYLIYNKDKSMLRVSPNSTYKIYSALFALDSGVISTRDSLLKWDKEEHSFEEWNQNQNLYTAMKNSVTWYFQSLDQQMPKQTIQTYVDKIHYGNQDVSAGVKNYWLESSLKISPIEQVQTLKDFYTNQFDFNEQHIALIKDTIKLETKNNATIYGKTGTGTVNNKHVNGWFIGYVESQNNTFFFATNIKSDHHAKGSIAEDITKSILEDKVIY</sequence>
<accession>A0A1M7QRE6</accession>
<evidence type="ECO:0000259" key="4">
    <source>
        <dbReference type="Pfam" id="PF05569"/>
    </source>
</evidence>
<gene>
    <name evidence="5" type="ORF">SAMN05216179_3501</name>
</gene>
<evidence type="ECO:0000259" key="3">
    <source>
        <dbReference type="Pfam" id="PF00905"/>
    </source>
</evidence>
<dbReference type="NCBIfam" id="NF000326">
    <property type="entry name" value="blaR1_generic"/>
    <property type="match status" value="1"/>
</dbReference>
<keyword evidence="2" id="KW-0812">Transmembrane</keyword>
<keyword evidence="2" id="KW-1133">Transmembrane helix</keyword>
<feature type="domain" description="Penicillin-binding protein transpeptidase" evidence="3">
    <location>
        <begin position="369"/>
        <end position="585"/>
    </location>
</feature>
<organism evidence="5 6">
    <name type="scientific">Gracilibacillus kekensis</name>
    <dbReference type="NCBI Taxonomy" id="1027249"/>
    <lineage>
        <taxon>Bacteria</taxon>
        <taxon>Bacillati</taxon>
        <taxon>Bacillota</taxon>
        <taxon>Bacilli</taxon>
        <taxon>Bacillales</taxon>
        <taxon>Bacillaceae</taxon>
        <taxon>Gracilibacillus</taxon>
    </lineage>
</organism>
<dbReference type="SUPFAM" id="SSF56601">
    <property type="entry name" value="beta-lactamase/transpeptidase-like"/>
    <property type="match status" value="1"/>
</dbReference>
<feature type="transmembrane region" description="Helical" evidence="2">
    <location>
        <begin position="6"/>
        <end position="27"/>
    </location>
</feature>
<dbReference type="PANTHER" id="PTHR34978">
    <property type="entry name" value="POSSIBLE SENSOR-TRANSDUCER PROTEIN BLAR"/>
    <property type="match status" value="1"/>
</dbReference>
<dbReference type="InterPro" id="IPR052173">
    <property type="entry name" value="Beta-lactam_resp_regulator"/>
</dbReference>
<comment type="similarity">
    <text evidence="1">Belongs to the peptidase M56 family.</text>
</comment>
<dbReference type="OrthoDB" id="9762883at2"/>
<dbReference type="GO" id="GO:0008658">
    <property type="term" value="F:penicillin binding"/>
    <property type="evidence" value="ECO:0007669"/>
    <property type="project" value="InterPro"/>
</dbReference>
<proteinExistence type="inferred from homology"/>
<dbReference type="InterPro" id="IPR008756">
    <property type="entry name" value="Peptidase_M56"/>
</dbReference>
<dbReference type="Pfam" id="PF05569">
    <property type="entry name" value="Peptidase_M56"/>
    <property type="match status" value="1"/>
</dbReference>
<protein>
    <submittedName>
        <fullName evidence="5">Bla regulator protein blaR1</fullName>
    </submittedName>
</protein>
<dbReference type="InterPro" id="IPR012338">
    <property type="entry name" value="Beta-lactam/transpept-like"/>
</dbReference>
<dbReference type="EMBL" id="FRCZ01000008">
    <property type="protein sequence ID" value="SHN34076.1"/>
    <property type="molecule type" value="Genomic_DNA"/>
</dbReference>
<dbReference type="RefSeq" id="WP_073203106.1">
    <property type="nucleotide sequence ID" value="NZ_FRCZ01000008.1"/>
</dbReference>
<dbReference type="Proteomes" id="UP000184184">
    <property type="component" value="Unassembled WGS sequence"/>
</dbReference>
<feature type="transmembrane region" description="Helical" evidence="2">
    <location>
        <begin position="39"/>
        <end position="57"/>
    </location>
</feature>
<feature type="transmembrane region" description="Helical" evidence="2">
    <location>
        <begin position="113"/>
        <end position="133"/>
    </location>
</feature>
<feature type="domain" description="Peptidase M56" evidence="4">
    <location>
        <begin position="13"/>
        <end position="304"/>
    </location>
</feature>
<evidence type="ECO:0000313" key="6">
    <source>
        <dbReference type="Proteomes" id="UP000184184"/>
    </source>
</evidence>
<evidence type="ECO:0000256" key="1">
    <source>
        <dbReference type="ARBA" id="ARBA00011075"/>
    </source>
</evidence>
<keyword evidence="6" id="KW-1185">Reference proteome</keyword>
<evidence type="ECO:0000313" key="5">
    <source>
        <dbReference type="EMBL" id="SHN34076.1"/>
    </source>
</evidence>
<dbReference type="InterPro" id="IPR001460">
    <property type="entry name" value="PCN-bd_Tpept"/>
</dbReference>
<evidence type="ECO:0000256" key="2">
    <source>
        <dbReference type="SAM" id="Phobius"/>
    </source>
</evidence>
<dbReference type="Gene3D" id="3.40.710.10">
    <property type="entry name" value="DD-peptidase/beta-lactamase superfamily"/>
    <property type="match status" value="1"/>
</dbReference>
<dbReference type="STRING" id="1027249.SAMN05216179_3501"/>
<name>A0A1M7QRE6_9BACI</name>
<dbReference type="PANTHER" id="PTHR34978:SF3">
    <property type="entry name" value="SLR0241 PROTEIN"/>
    <property type="match status" value="1"/>
</dbReference>
<dbReference type="CDD" id="cd07341">
    <property type="entry name" value="M56_BlaR1_MecR1_like"/>
    <property type="match status" value="1"/>
</dbReference>